<protein>
    <recommendedName>
        <fullName evidence="1">Metalloprotease TldD/E C-terminal domain-containing protein</fullName>
    </recommendedName>
</protein>
<dbReference type="InterPro" id="IPR036059">
    <property type="entry name" value="TldD/PmbA_sf"/>
</dbReference>
<dbReference type="PANTHER" id="PTHR43421:SF1">
    <property type="entry name" value="METALLOPROTEASE PMBA"/>
    <property type="match status" value="1"/>
</dbReference>
<name>A0A1F8AU94_9BACT</name>
<dbReference type="Pfam" id="PF19289">
    <property type="entry name" value="PmbA_TldD_3rd"/>
    <property type="match status" value="1"/>
</dbReference>
<dbReference type="InterPro" id="IPR045569">
    <property type="entry name" value="Metalloprtase-TldD/E_C"/>
</dbReference>
<organism evidence="2 3">
    <name type="scientific">Candidatus Woesebacteria bacterium RIFCSPHIGHO2_12_FULL_41_24</name>
    <dbReference type="NCBI Taxonomy" id="1802510"/>
    <lineage>
        <taxon>Bacteria</taxon>
        <taxon>Candidatus Woeseibacteriota</taxon>
    </lineage>
</organism>
<reference evidence="2 3" key="1">
    <citation type="journal article" date="2016" name="Nat. Commun.">
        <title>Thousands of microbial genomes shed light on interconnected biogeochemical processes in an aquifer system.</title>
        <authorList>
            <person name="Anantharaman K."/>
            <person name="Brown C.T."/>
            <person name="Hug L.A."/>
            <person name="Sharon I."/>
            <person name="Castelle C.J."/>
            <person name="Probst A.J."/>
            <person name="Thomas B.C."/>
            <person name="Singh A."/>
            <person name="Wilkins M.J."/>
            <person name="Karaoz U."/>
            <person name="Brodie E.L."/>
            <person name="Williams K.H."/>
            <person name="Hubbard S.S."/>
            <person name="Banfield J.F."/>
        </authorList>
    </citation>
    <scope>NUCLEOTIDE SEQUENCE [LARGE SCALE GENOMIC DNA]</scope>
</reference>
<dbReference type="EMBL" id="MGGW01000004">
    <property type="protein sequence ID" value="OGM55307.1"/>
    <property type="molecule type" value="Genomic_DNA"/>
</dbReference>
<feature type="domain" description="Metalloprotease TldD/E C-terminal" evidence="1">
    <location>
        <begin position="252"/>
        <end position="506"/>
    </location>
</feature>
<comment type="caution">
    <text evidence="2">The sequence shown here is derived from an EMBL/GenBank/DDBJ whole genome shotgun (WGS) entry which is preliminary data.</text>
</comment>
<dbReference type="Proteomes" id="UP000178603">
    <property type="component" value="Unassembled WGS sequence"/>
</dbReference>
<dbReference type="GO" id="GO:0008237">
    <property type="term" value="F:metallopeptidase activity"/>
    <property type="evidence" value="ECO:0007669"/>
    <property type="project" value="InterPro"/>
</dbReference>
<evidence type="ECO:0000313" key="3">
    <source>
        <dbReference type="Proteomes" id="UP000178603"/>
    </source>
</evidence>
<dbReference type="AlphaFoldDB" id="A0A1F8AU94"/>
<dbReference type="GO" id="GO:0006508">
    <property type="term" value="P:proteolysis"/>
    <property type="evidence" value="ECO:0007669"/>
    <property type="project" value="InterPro"/>
</dbReference>
<dbReference type="SUPFAM" id="SSF111283">
    <property type="entry name" value="Putative modulator of DNA gyrase, PmbA/TldD"/>
    <property type="match status" value="1"/>
</dbReference>
<gene>
    <name evidence="2" type="ORF">A3E44_03420</name>
</gene>
<dbReference type="InterPro" id="IPR035068">
    <property type="entry name" value="TldD/PmbA_N"/>
</dbReference>
<dbReference type="Gene3D" id="3.30.2290.10">
    <property type="entry name" value="PmbA/TldD superfamily"/>
    <property type="match status" value="1"/>
</dbReference>
<sequence length="514" mass="56588">MKSLKDLQKTVNQGLALIKQDEDLIEGVVYASSNHRTVGRICYTRHIPSNGLQEPKSDEDFGVSVEIWFEKSGKKLLGFGQEPNDLSANAIKRAFEKAKRDAVEDPDFTGFSKKEEFLKKYQVKQGYHDRKLMSMDYKKEARLLAEMSWNTIRGAIDALAAMNHEPSTMSFILSGDNFLIRERMCVGSTNGIFDTDETTVVLSFLTAMIEDKNAKGSAWKASAKLNAKDPYNVGKETTKAAIKQIGGTRVKTGKYTVIFGPQAVTELFGLLLNHLNLSMIDFGASIYLGKYGQLIASPLLNLYDDATLKGGAGTKRITCEGKPTERTDLIKNGKLVGYLSDTKIRNKMLAKKDESRTKIGADPNKIPDAIAPKNGYRFSRGGGRIASSGVGISATNLVIDSSKPILNNQLLKTVGNGLYIGRLWYTYPVGGYSSGIISGTAIADNFVIKDGKFDRSILPNTLRLEDNIGEMMKNIIAIGRDRVQTILWASDEITHAPLVAIKNVNLKEISKSIY</sequence>
<evidence type="ECO:0000313" key="2">
    <source>
        <dbReference type="EMBL" id="OGM55307.1"/>
    </source>
</evidence>
<accession>A0A1F8AU94</accession>
<dbReference type="PANTHER" id="PTHR43421">
    <property type="entry name" value="METALLOPROTEASE PMBA"/>
    <property type="match status" value="1"/>
</dbReference>
<proteinExistence type="predicted"/>
<evidence type="ECO:0000259" key="1">
    <source>
        <dbReference type="Pfam" id="PF19289"/>
    </source>
</evidence>
<dbReference type="GO" id="GO:0005829">
    <property type="term" value="C:cytosol"/>
    <property type="evidence" value="ECO:0007669"/>
    <property type="project" value="TreeGrafter"/>
</dbReference>
<dbReference type="InterPro" id="IPR047657">
    <property type="entry name" value="PmbA"/>
</dbReference>